<evidence type="ECO:0000256" key="1">
    <source>
        <dbReference type="ARBA" id="ARBA00006484"/>
    </source>
</evidence>
<protein>
    <submittedName>
        <fullName evidence="3">SDR family oxidoreductase</fullName>
    </submittedName>
</protein>
<dbReference type="PROSITE" id="PS00061">
    <property type="entry name" value="ADH_SHORT"/>
    <property type="match status" value="1"/>
</dbReference>
<dbReference type="CDD" id="cd05233">
    <property type="entry name" value="SDR_c"/>
    <property type="match status" value="1"/>
</dbReference>
<organism evidence="3 4">
    <name type="scientific">Peteryoungia desertarenae</name>
    <dbReference type="NCBI Taxonomy" id="1813451"/>
    <lineage>
        <taxon>Bacteria</taxon>
        <taxon>Pseudomonadati</taxon>
        <taxon>Pseudomonadota</taxon>
        <taxon>Alphaproteobacteria</taxon>
        <taxon>Hyphomicrobiales</taxon>
        <taxon>Rhizobiaceae</taxon>
        <taxon>Peteryoungia</taxon>
    </lineage>
</organism>
<dbReference type="InterPro" id="IPR020904">
    <property type="entry name" value="Sc_DH/Rdtase_CS"/>
</dbReference>
<dbReference type="EMBL" id="CP058350">
    <property type="protein sequence ID" value="QLF70542.1"/>
    <property type="molecule type" value="Genomic_DNA"/>
</dbReference>
<dbReference type="PRINTS" id="PR00081">
    <property type="entry name" value="GDHRDH"/>
</dbReference>
<dbReference type="InterPro" id="IPR002347">
    <property type="entry name" value="SDR_fam"/>
</dbReference>
<dbReference type="RefSeq" id="WP_138286096.1">
    <property type="nucleotide sequence ID" value="NZ_CP058350.1"/>
</dbReference>
<proteinExistence type="inferred from homology"/>
<dbReference type="PANTHER" id="PTHR42760:SF115">
    <property type="entry name" value="3-OXOACYL-[ACYL-CARRIER-PROTEIN] REDUCTASE FABG"/>
    <property type="match status" value="1"/>
</dbReference>
<dbReference type="PRINTS" id="PR00080">
    <property type="entry name" value="SDRFAMILY"/>
</dbReference>
<name>A0ABX6QQ29_9HYPH</name>
<comment type="similarity">
    <text evidence="1">Belongs to the short-chain dehydrogenases/reductases (SDR) family.</text>
</comment>
<evidence type="ECO:0000313" key="4">
    <source>
        <dbReference type="Proteomes" id="UP000308530"/>
    </source>
</evidence>
<dbReference type="Pfam" id="PF13561">
    <property type="entry name" value="adh_short_C2"/>
    <property type="match status" value="1"/>
</dbReference>
<sequence length="247" mass="26230">MRLKGKTAVIIGGSGGIGLALAEAMDREGARLAIVARSREKLDQAARVLSEQTILHPADVNEPTALDEMVASVTSKTGTPDILVNCQGTTVIKPTLDLTREEFAVVMRTNIESVTFASIAFGRDMIARGSGSIINIASLSAHRGWPRATVYAMSKHAIIGLTKSLAAEWAPHGVRCNSISPGFFMTDLNRERMPEARKQAALARTPYARFGNVAELAGAALYLASDESRFVSGTDINVDGGYLAAGI</sequence>
<evidence type="ECO:0000313" key="3">
    <source>
        <dbReference type="EMBL" id="QLF70542.1"/>
    </source>
</evidence>
<dbReference type="PANTHER" id="PTHR42760">
    <property type="entry name" value="SHORT-CHAIN DEHYDROGENASES/REDUCTASES FAMILY MEMBER"/>
    <property type="match status" value="1"/>
</dbReference>
<dbReference type="Proteomes" id="UP000308530">
    <property type="component" value="Chromosome"/>
</dbReference>
<keyword evidence="2" id="KW-0560">Oxidoreductase</keyword>
<dbReference type="SUPFAM" id="SSF51735">
    <property type="entry name" value="NAD(P)-binding Rossmann-fold domains"/>
    <property type="match status" value="1"/>
</dbReference>
<keyword evidence="4" id="KW-1185">Reference proteome</keyword>
<dbReference type="InterPro" id="IPR036291">
    <property type="entry name" value="NAD(P)-bd_dom_sf"/>
</dbReference>
<dbReference type="Gene3D" id="3.40.50.720">
    <property type="entry name" value="NAD(P)-binding Rossmann-like Domain"/>
    <property type="match status" value="1"/>
</dbReference>
<accession>A0ABX6QQ29</accession>
<gene>
    <name evidence="3" type="ORF">FE840_013915</name>
</gene>
<reference evidence="3 4" key="1">
    <citation type="submission" date="2020-06" db="EMBL/GenBank/DDBJ databases">
        <title>Genome sequence of Rhizobium sp strain ADMK78.</title>
        <authorList>
            <person name="Rahi P."/>
        </authorList>
    </citation>
    <scope>NUCLEOTIDE SEQUENCE [LARGE SCALE GENOMIC DNA]</scope>
    <source>
        <strain evidence="3 4">ADMK78</strain>
    </source>
</reference>
<evidence type="ECO:0000256" key="2">
    <source>
        <dbReference type="ARBA" id="ARBA00023002"/>
    </source>
</evidence>